<protein>
    <submittedName>
        <fullName evidence="3">Uncharacterized protein DUF4173</fullName>
    </submittedName>
</protein>
<feature type="transmembrane region" description="Helical" evidence="2">
    <location>
        <begin position="204"/>
        <end position="221"/>
    </location>
</feature>
<keyword evidence="4" id="KW-1185">Reference proteome</keyword>
<evidence type="ECO:0000256" key="2">
    <source>
        <dbReference type="SAM" id="Phobius"/>
    </source>
</evidence>
<feature type="compositionally biased region" description="Polar residues" evidence="1">
    <location>
        <begin position="44"/>
        <end position="65"/>
    </location>
</feature>
<gene>
    <name evidence="3" type="ORF">EV385_2907</name>
</gene>
<feature type="transmembrane region" description="Helical" evidence="2">
    <location>
        <begin position="89"/>
        <end position="108"/>
    </location>
</feature>
<feature type="transmembrane region" description="Helical" evidence="2">
    <location>
        <begin position="179"/>
        <end position="198"/>
    </location>
</feature>
<accession>A0A4Q7ZJN5</accession>
<keyword evidence="2" id="KW-0472">Membrane</keyword>
<feature type="transmembrane region" description="Helical" evidence="2">
    <location>
        <begin position="401"/>
        <end position="419"/>
    </location>
</feature>
<evidence type="ECO:0000313" key="4">
    <source>
        <dbReference type="Proteomes" id="UP000292564"/>
    </source>
</evidence>
<dbReference type="InterPro" id="IPR025291">
    <property type="entry name" value="DUF4153"/>
</dbReference>
<keyword evidence="2" id="KW-1133">Transmembrane helix</keyword>
<reference evidence="3 4" key="1">
    <citation type="submission" date="2019-02" db="EMBL/GenBank/DDBJ databases">
        <title>Sequencing the genomes of 1000 actinobacteria strains.</title>
        <authorList>
            <person name="Klenk H.-P."/>
        </authorList>
    </citation>
    <scope>NUCLEOTIDE SEQUENCE [LARGE SCALE GENOMIC DNA]</scope>
    <source>
        <strain evidence="3 4">DSM 45162</strain>
    </source>
</reference>
<sequence length="579" mass="60585">MPESPKPPPSAVSATGPEGMSGQTTDAPAASAPGSSAPVVAGSTTVAPRQTTPSQTTPNWGTPTMTPLHGPWVPVSPWGRDWAGPGRPASPATLLAVAVAATVAALSLPLDRGGAGWMVTAAIGVVALVVARLAPYPQPPGAPVPLVSWRGPALSPARYFWSAATVLLLSAGTLRAAGWLFALCVLTAAVTGALAVAGGRSLRGMVVATVLAAFSVLRALPWVARGLARIRRGGTGGSGTRVVATAAVSVALLVVFGALFASADAAFSRMLDSIVPDMRVDTVVRWCFIFAVTAGLLSGAAYLRAAPPDLSGWDRRGTRTVRRLEWAVPLCLLVAMFAVFVGVQLTVLFGSQAHVLRTEGLTYAEYARSGFWQLLVVTGLTLLVLTGAARWAPRESRTDRVLVRAVLGALAGLTLVIVASALHRMNLYADTYGLTRLRVLVALCELWLGVVFVLVLVAGVRLRATWLPRVAVGAGVFALLALVAVNPDGLIADRNVDRFVRTHKIDTWYLSTLSPDAVPALDRLPQPERDCALGPIALGLNADPDDWRGANYGRSRARDLLASRPTTSDQPCPIPYGSD</sequence>
<keyword evidence="2" id="KW-0812">Transmembrane</keyword>
<evidence type="ECO:0000256" key="1">
    <source>
        <dbReference type="SAM" id="MobiDB-lite"/>
    </source>
</evidence>
<dbReference type="Pfam" id="PF13687">
    <property type="entry name" value="DUF4153"/>
    <property type="match status" value="1"/>
</dbReference>
<comment type="caution">
    <text evidence="3">The sequence shown here is derived from an EMBL/GenBank/DDBJ whole genome shotgun (WGS) entry which is preliminary data.</text>
</comment>
<feature type="region of interest" description="Disordered" evidence="1">
    <location>
        <begin position="1"/>
        <end position="68"/>
    </location>
</feature>
<feature type="transmembrane region" description="Helical" evidence="2">
    <location>
        <begin position="154"/>
        <end position="172"/>
    </location>
</feature>
<feature type="transmembrane region" description="Helical" evidence="2">
    <location>
        <begin position="115"/>
        <end position="134"/>
    </location>
</feature>
<feature type="transmembrane region" description="Helical" evidence="2">
    <location>
        <begin position="466"/>
        <end position="485"/>
    </location>
</feature>
<name>A0A4Q7ZJN5_9ACTN</name>
<feature type="compositionally biased region" description="Low complexity" evidence="1">
    <location>
        <begin position="27"/>
        <end position="43"/>
    </location>
</feature>
<feature type="transmembrane region" description="Helical" evidence="2">
    <location>
        <begin position="242"/>
        <end position="263"/>
    </location>
</feature>
<organism evidence="3 4">
    <name type="scientific">Krasilnikovia cinnamomea</name>
    <dbReference type="NCBI Taxonomy" id="349313"/>
    <lineage>
        <taxon>Bacteria</taxon>
        <taxon>Bacillati</taxon>
        <taxon>Actinomycetota</taxon>
        <taxon>Actinomycetes</taxon>
        <taxon>Micromonosporales</taxon>
        <taxon>Micromonosporaceae</taxon>
        <taxon>Krasilnikovia</taxon>
    </lineage>
</organism>
<feature type="transmembrane region" description="Helical" evidence="2">
    <location>
        <begin position="283"/>
        <end position="305"/>
    </location>
</feature>
<proteinExistence type="predicted"/>
<dbReference type="AlphaFoldDB" id="A0A4Q7ZJN5"/>
<feature type="compositionally biased region" description="Pro residues" evidence="1">
    <location>
        <begin position="1"/>
        <end position="10"/>
    </location>
</feature>
<feature type="transmembrane region" description="Helical" evidence="2">
    <location>
        <begin position="439"/>
        <end position="459"/>
    </location>
</feature>
<evidence type="ECO:0000313" key="3">
    <source>
        <dbReference type="EMBL" id="RZU51108.1"/>
    </source>
</evidence>
<dbReference type="EMBL" id="SHKY01000001">
    <property type="protein sequence ID" value="RZU51108.1"/>
    <property type="molecule type" value="Genomic_DNA"/>
</dbReference>
<dbReference type="Proteomes" id="UP000292564">
    <property type="component" value="Unassembled WGS sequence"/>
</dbReference>
<feature type="transmembrane region" description="Helical" evidence="2">
    <location>
        <begin position="326"/>
        <end position="350"/>
    </location>
</feature>
<feature type="transmembrane region" description="Helical" evidence="2">
    <location>
        <begin position="370"/>
        <end position="389"/>
    </location>
</feature>